<keyword evidence="3" id="KW-0732">Signal</keyword>
<dbReference type="Proteomes" id="UP001153069">
    <property type="component" value="Unassembled WGS sequence"/>
</dbReference>
<comment type="caution">
    <text evidence="4">The sequence shown here is derived from an EMBL/GenBank/DDBJ whole genome shotgun (WGS) entry which is preliminary data.</text>
</comment>
<evidence type="ECO:0000313" key="4">
    <source>
        <dbReference type="EMBL" id="CAB9514269.1"/>
    </source>
</evidence>
<proteinExistence type="predicted"/>
<feature type="transmembrane region" description="Helical" evidence="2">
    <location>
        <begin position="553"/>
        <end position="574"/>
    </location>
</feature>
<dbReference type="AlphaFoldDB" id="A0A9N8E5K6"/>
<keyword evidence="5" id="KW-1185">Reference proteome</keyword>
<feature type="signal peptide" evidence="3">
    <location>
        <begin position="1"/>
        <end position="28"/>
    </location>
</feature>
<evidence type="ECO:0000256" key="2">
    <source>
        <dbReference type="SAM" id="Phobius"/>
    </source>
</evidence>
<keyword evidence="2" id="KW-0812">Transmembrane</keyword>
<keyword evidence="2" id="KW-1133">Transmembrane helix</keyword>
<organism evidence="4 5">
    <name type="scientific">Seminavis robusta</name>
    <dbReference type="NCBI Taxonomy" id="568900"/>
    <lineage>
        <taxon>Eukaryota</taxon>
        <taxon>Sar</taxon>
        <taxon>Stramenopiles</taxon>
        <taxon>Ochrophyta</taxon>
        <taxon>Bacillariophyta</taxon>
        <taxon>Bacillariophyceae</taxon>
        <taxon>Bacillariophycidae</taxon>
        <taxon>Naviculales</taxon>
        <taxon>Naviculaceae</taxon>
        <taxon>Seminavis</taxon>
    </lineage>
</organism>
<sequence length="615" mass="67807">MPWRHRSQCPLLVYGLLGCALLTTKVYGGSGDPPGSRRALSEELFLSYEPLTTVTDDAAIDLDQHALDVQMSLGTDQSREAAYKIYTQGAFSKSYALLSLQSPLPISLAKGTTLLGHTTNGKEVLGQLLEETPPGSTTLKFRYHPSPIQDTWTNCHVGGNPTPNTEGCLVGLGQIEIDELGSFDYEYEILEDNYNARTIQSFSTKAKEKMYDCNEGCPYSVYKKFYNYYGVHDYADQWVQAAFQRTSTNFTRGNAQFGGTYKTDLGYRQAITLGTVYLNTWMYIIREMDHSSAMCSAKGPCNNHLDIFSGTEDEYHGPPLVAGQECNNDDMMHAWDKAVAFYVGSKAKTAGQGGHLLFSMAQERCLNFGTCGPSQHYGLMARVNFEMMQSFRQGQEALKMRACSSLKRHVRLLTAYMTVPLVQGVILYARENELLLAKSNREKQEQSQATGATYAAALLPLLHACNKEDANIVYESMRVGRGVTPHFSKVKAALERNYYCLGITCELVGGIVDPAGVNGKYLLGAEPCKDPSHHSPLDLFFRDNQSGNTGPNIALVICFSVVLVVLMILFSVFIGRSHACATDKEFDGPASSATKFQDGNGELMEEESPVSLEMA</sequence>
<feature type="chain" id="PRO_5040464589" evidence="3">
    <location>
        <begin position="29"/>
        <end position="615"/>
    </location>
</feature>
<name>A0A9N8E5K6_9STRA</name>
<keyword evidence="2" id="KW-0472">Membrane</keyword>
<evidence type="ECO:0000313" key="5">
    <source>
        <dbReference type="Proteomes" id="UP001153069"/>
    </source>
</evidence>
<dbReference type="PROSITE" id="PS51257">
    <property type="entry name" value="PROKAR_LIPOPROTEIN"/>
    <property type="match status" value="1"/>
</dbReference>
<dbReference type="EMBL" id="CAICTM010000642">
    <property type="protein sequence ID" value="CAB9514269.1"/>
    <property type="molecule type" value="Genomic_DNA"/>
</dbReference>
<evidence type="ECO:0000256" key="3">
    <source>
        <dbReference type="SAM" id="SignalP"/>
    </source>
</evidence>
<dbReference type="OrthoDB" id="41870at2759"/>
<feature type="region of interest" description="Disordered" evidence="1">
    <location>
        <begin position="585"/>
        <end position="615"/>
    </location>
</feature>
<evidence type="ECO:0000256" key="1">
    <source>
        <dbReference type="SAM" id="MobiDB-lite"/>
    </source>
</evidence>
<reference evidence="4" key="1">
    <citation type="submission" date="2020-06" db="EMBL/GenBank/DDBJ databases">
        <authorList>
            <consortium name="Plant Systems Biology data submission"/>
        </authorList>
    </citation>
    <scope>NUCLEOTIDE SEQUENCE</scope>
    <source>
        <strain evidence="4">D6</strain>
    </source>
</reference>
<protein>
    <submittedName>
        <fullName evidence="4">Uncharacterized protein</fullName>
    </submittedName>
</protein>
<accession>A0A9N8E5K6</accession>
<gene>
    <name evidence="4" type="ORF">SEMRO_643_G180280.1</name>
</gene>